<sequence>MHAVPPLPSICRSERSHIDLVLQPLPITEPPYYTIAQDNVVLPPDPALSERELLTMHAEIKVVQARYGLSYKDAAHRVHLQEVARLEAEDNAMRTFAVLQARLDHLMNQEIIPPVEAIDSGAVDMGGRPPLPHSNVDVLGPAETLIDPFVAMLIPGQSCTSK</sequence>
<accession>A0A9W8MP73</accession>
<proteinExistence type="predicted"/>
<dbReference type="OrthoDB" id="3044119at2759"/>
<name>A0A9W8MP73_9AGAR</name>
<organism evidence="1 2">
    <name type="scientific">Agrocybe chaxingu</name>
    <dbReference type="NCBI Taxonomy" id="84603"/>
    <lineage>
        <taxon>Eukaryota</taxon>
        <taxon>Fungi</taxon>
        <taxon>Dikarya</taxon>
        <taxon>Basidiomycota</taxon>
        <taxon>Agaricomycotina</taxon>
        <taxon>Agaricomycetes</taxon>
        <taxon>Agaricomycetidae</taxon>
        <taxon>Agaricales</taxon>
        <taxon>Agaricineae</taxon>
        <taxon>Strophariaceae</taxon>
        <taxon>Agrocybe</taxon>
    </lineage>
</organism>
<keyword evidence="2" id="KW-1185">Reference proteome</keyword>
<comment type="caution">
    <text evidence="1">The sequence shown here is derived from an EMBL/GenBank/DDBJ whole genome shotgun (WGS) entry which is preliminary data.</text>
</comment>
<evidence type="ECO:0000313" key="1">
    <source>
        <dbReference type="EMBL" id="KAJ3488223.1"/>
    </source>
</evidence>
<gene>
    <name evidence="1" type="ORF">NLJ89_g11638</name>
</gene>
<protein>
    <submittedName>
        <fullName evidence="1">Uncharacterized protein</fullName>
    </submittedName>
</protein>
<reference evidence="1" key="1">
    <citation type="submission" date="2022-07" db="EMBL/GenBank/DDBJ databases">
        <title>Genome Sequence of Agrocybe chaxingu.</title>
        <authorList>
            <person name="Buettner E."/>
        </authorList>
    </citation>
    <scope>NUCLEOTIDE SEQUENCE</scope>
    <source>
        <strain evidence="1">MP-N11</strain>
    </source>
</reference>
<dbReference type="Proteomes" id="UP001148786">
    <property type="component" value="Unassembled WGS sequence"/>
</dbReference>
<dbReference type="EMBL" id="JANKHO010002847">
    <property type="protein sequence ID" value="KAJ3488223.1"/>
    <property type="molecule type" value="Genomic_DNA"/>
</dbReference>
<dbReference type="AlphaFoldDB" id="A0A9W8MP73"/>
<evidence type="ECO:0000313" key="2">
    <source>
        <dbReference type="Proteomes" id="UP001148786"/>
    </source>
</evidence>